<dbReference type="OrthoDB" id="1114736at2"/>
<dbReference type="AlphaFoldDB" id="A0A4Q7VL38"/>
<name>A0A4Q7VL38_9BACT</name>
<sequence>MKKIGFKGIGILAVSALSIVMTSCGGSSGGGDVEINFEKNDLTDKYWFANDFVSDDYSQDDDLIVYWFERDGDLIKQEYGGREEEEVGTWSLDEKKLVIKDNTFGNGEAIDWFLQKGTNAQNLVLSADNRRKLTCTTNIPVVNDITADAFVVNSINTSGDVSRYLQCRVAGKSIEKAKLLLKSGQKLELTKVVEGTEPVFVLDKVGINSLTSETFPENDDAKFYLKLDNGLEIKLTDVNDDKTIGSLKNEQDYNQGTHVVKWTALDESNIYYYVEILDLNGKILFRSRSLSAQANDVMEIQIDKNVDSEFESLDELEADKQYKVRINGVKYEDGINPSTSKHEDYNIQAKTVYSYPIIWS</sequence>
<keyword evidence="2" id="KW-1185">Reference proteome</keyword>
<comment type="caution">
    <text evidence="1">The sequence shown here is derived from an EMBL/GenBank/DDBJ whole genome shotgun (WGS) entry which is preliminary data.</text>
</comment>
<organism evidence="1 2">
    <name type="scientific">Ancylomarina subtilis</name>
    <dbReference type="NCBI Taxonomy" id="1639035"/>
    <lineage>
        <taxon>Bacteria</taxon>
        <taxon>Pseudomonadati</taxon>
        <taxon>Bacteroidota</taxon>
        <taxon>Bacteroidia</taxon>
        <taxon>Marinilabiliales</taxon>
        <taxon>Marinifilaceae</taxon>
        <taxon>Ancylomarina</taxon>
    </lineage>
</organism>
<dbReference type="RefSeq" id="WP_130307049.1">
    <property type="nucleotide sequence ID" value="NZ_SHKN01000001.1"/>
</dbReference>
<dbReference type="Proteomes" id="UP000293562">
    <property type="component" value="Unassembled WGS sequence"/>
</dbReference>
<evidence type="ECO:0000313" key="2">
    <source>
        <dbReference type="Proteomes" id="UP000293562"/>
    </source>
</evidence>
<reference evidence="1 2" key="1">
    <citation type="submission" date="2019-02" db="EMBL/GenBank/DDBJ databases">
        <title>Genomic Encyclopedia of Type Strains, Phase IV (KMG-IV): sequencing the most valuable type-strain genomes for metagenomic binning, comparative biology and taxonomic classification.</title>
        <authorList>
            <person name="Goeker M."/>
        </authorList>
    </citation>
    <scope>NUCLEOTIDE SEQUENCE [LARGE SCALE GENOMIC DNA]</scope>
    <source>
        <strain evidence="1 2">DSM 28825</strain>
    </source>
</reference>
<dbReference type="PROSITE" id="PS51257">
    <property type="entry name" value="PROKAR_LIPOPROTEIN"/>
    <property type="match status" value="1"/>
</dbReference>
<proteinExistence type="predicted"/>
<accession>A0A4Q7VL38</accession>
<evidence type="ECO:0000313" key="1">
    <source>
        <dbReference type="EMBL" id="RZT96976.1"/>
    </source>
</evidence>
<gene>
    <name evidence="1" type="ORF">EV201_1632</name>
</gene>
<protein>
    <submittedName>
        <fullName evidence="1">Uncharacterized protein</fullName>
    </submittedName>
</protein>
<dbReference type="EMBL" id="SHKN01000001">
    <property type="protein sequence ID" value="RZT96976.1"/>
    <property type="molecule type" value="Genomic_DNA"/>
</dbReference>